<comment type="caution">
    <text evidence="1">The sequence shown here is derived from an EMBL/GenBank/DDBJ whole genome shotgun (WGS) entry which is preliminary data.</text>
</comment>
<evidence type="ECO:0000313" key="1">
    <source>
        <dbReference type="EMBL" id="GFR05034.1"/>
    </source>
</evidence>
<evidence type="ECO:0000313" key="2">
    <source>
        <dbReference type="Proteomes" id="UP000887116"/>
    </source>
</evidence>
<dbReference type="EMBL" id="BMAO01015903">
    <property type="protein sequence ID" value="GFR05034.1"/>
    <property type="molecule type" value="Genomic_DNA"/>
</dbReference>
<protein>
    <submittedName>
        <fullName evidence="1">Uncharacterized protein</fullName>
    </submittedName>
</protein>
<sequence>MDSSSIRLLSALSMSCLSWRPEKVKRYFLEVNHFLARNIASSTPFEDHSSSLRRLLWGRLLQFRGKVLMANSSLTAPGTSLGDD</sequence>
<dbReference type="AlphaFoldDB" id="A0A8X6LFA5"/>
<proteinExistence type="predicted"/>
<organism evidence="1 2">
    <name type="scientific">Trichonephila clavata</name>
    <name type="common">Joro spider</name>
    <name type="synonym">Nephila clavata</name>
    <dbReference type="NCBI Taxonomy" id="2740835"/>
    <lineage>
        <taxon>Eukaryota</taxon>
        <taxon>Metazoa</taxon>
        <taxon>Ecdysozoa</taxon>
        <taxon>Arthropoda</taxon>
        <taxon>Chelicerata</taxon>
        <taxon>Arachnida</taxon>
        <taxon>Araneae</taxon>
        <taxon>Araneomorphae</taxon>
        <taxon>Entelegynae</taxon>
        <taxon>Araneoidea</taxon>
        <taxon>Nephilidae</taxon>
        <taxon>Trichonephila</taxon>
    </lineage>
</organism>
<gene>
    <name evidence="1" type="ORF">TNCT_268391</name>
</gene>
<dbReference type="Proteomes" id="UP000887116">
    <property type="component" value="Unassembled WGS sequence"/>
</dbReference>
<accession>A0A8X6LFA5</accession>
<reference evidence="1" key="1">
    <citation type="submission" date="2020-07" db="EMBL/GenBank/DDBJ databases">
        <title>Multicomponent nature underlies the extraordinary mechanical properties of spider dragline silk.</title>
        <authorList>
            <person name="Kono N."/>
            <person name="Nakamura H."/>
            <person name="Mori M."/>
            <person name="Yoshida Y."/>
            <person name="Ohtoshi R."/>
            <person name="Malay A.D."/>
            <person name="Moran D.A.P."/>
            <person name="Tomita M."/>
            <person name="Numata K."/>
            <person name="Arakawa K."/>
        </authorList>
    </citation>
    <scope>NUCLEOTIDE SEQUENCE</scope>
</reference>
<keyword evidence="2" id="KW-1185">Reference proteome</keyword>
<name>A0A8X6LFA5_TRICU</name>